<evidence type="ECO:0008006" key="4">
    <source>
        <dbReference type="Google" id="ProtNLM"/>
    </source>
</evidence>
<dbReference type="EMBL" id="JAHUTJ010014987">
    <property type="protein sequence ID" value="MED6269449.1"/>
    <property type="molecule type" value="Genomic_DNA"/>
</dbReference>
<evidence type="ECO:0000313" key="2">
    <source>
        <dbReference type="EMBL" id="MED6269449.1"/>
    </source>
</evidence>
<sequence length="86" mass="9711">MLRDYRAKHENTQPRATNQGSRMQELDEALVNFIVKDSQHFNNISKPIPPSQTVPVTPASSVPCERVFSKAGEIGSKKKKKPFEPF</sequence>
<protein>
    <recommendedName>
        <fullName evidence="4">HAT C-terminal dimerisation domain-containing protein</fullName>
    </recommendedName>
</protein>
<dbReference type="Proteomes" id="UP001352852">
    <property type="component" value="Unassembled WGS sequence"/>
</dbReference>
<organism evidence="2 3">
    <name type="scientific">Characodon lateralis</name>
    <dbReference type="NCBI Taxonomy" id="208331"/>
    <lineage>
        <taxon>Eukaryota</taxon>
        <taxon>Metazoa</taxon>
        <taxon>Chordata</taxon>
        <taxon>Craniata</taxon>
        <taxon>Vertebrata</taxon>
        <taxon>Euteleostomi</taxon>
        <taxon>Actinopterygii</taxon>
        <taxon>Neopterygii</taxon>
        <taxon>Teleostei</taxon>
        <taxon>Neoteleostei</taxon>
        <taxon>Acanthomorphata</taxon>
        <taxon>Ovalentaria</taxon>
        <taxon>Atherinomorphae</taxon>
        <taxon>Cyprinodontiformes</taxon>
        <taxon>Goodeidae</taxon>
        <taxon>Characodon</taxon>
    </lineage>
</organism>
<feature type="region of interest" description="Disordered" evidence="1">
    <location>
        <begin position="1"/>
        <end position="22"/>
    </location>
</feature>
<feature type="compositionally biased region" description="Polar residues" evidence="1">
    <location>
        <begin position="13"/>
        <end position="22"/>
    </location>
</feature>
<reference evidence="2 3" key="1">
    <citation type="submission" date="2021-06" db="EMBL/GenBank/DDBJ databases">
        <authorList>
            <person name="Palmer J.M."/>
        </authorList>
    </citation>
    <scope>NUCLEOTIDE SEQUENCE [LARGE SCALE GENOMIC DNA]</scope>
    <source>
        <strain evidence="2 3">CL_MEX2019</strain>
        <tissue evidence="2">Muscle</tissue>
    </source>
</reference>
<feature type="compositionally biased region" description="Basic and acidic residues" evidence="1">
    <location>
        <begin position="1"/>
        <end position="12"/>
    </location>
</feature>
<name>A0ABU7D380_9TELE</name>
<gene>
    <name evidence="2" type="ORF">CHARACLAT_033257</name>
</gene>
<comment type="caution">
    <text evidence="2">The sequence shown here is derived from an EMBL/GenBank/DDBJ whole genome shotgun (WGS) entry which is preliminary data.</text>
</comment>
<evidence type="ECO:0000256" key="1">
    <source>
        <dbReference type="SAM" id="MobiDB-lite"/>
    </source>
</evidence>
<proteinExistence type="predicted"/>
<keyword evidence="3" id="KW-1185">Reference proteome</keyword>
<accession>A0ABU7D380</accession>
<evidence type="ECO:0000313" key="3">
    <source>
        <dbReference type="Proteomes" id="UP001352852"/>
    </source>
</evidence>